<dbReference type="GO" id="GO:0030170">
    <property type="term" value="F:pyridoxal phosphate binding"/>
    <property type="evidence" value="ECO:0007669"/>
    <property type="project" value="InterPro"/>
</dbReference>
<comment type="catalytic activity">
    <reaction evidence="9 12">
        <text>O-acetyl-L-serine + hydrogen sulfide = L-cysteine + acetate</text>
        <dbReference type="Rhea" id="RHEA:14829"/>
        <dbReference type="ChEBI" id="CHEBI:29919"/>
        <dbReference type="ChEBI" id="CHEBI:30089"/>
        <dbReference type="ChEBI" id="CHEBI:35235"/>
        <dbReference type="ChEBI" id="CHEBI:58340"/>
        <dbReference type="EC" id="2.5.1.47"/>
    </reaction>
</comment>
<dbReference type="PANTHER" id="PTHR10314">
    <property type="entry name" value="CYSTATHIONINE BETA-SYNTHASE"/>
    <property type="match status" value="1"/>
</dbReference>
<dbReference type="InterPro" id="IPR005856">
    <property type="entry name" value="Cys_synth"/>
</dbReference>
<protein>
    <recommendedName>
        <fullName evidence="4 12">Cysteine synthase</fullName>
        <ecNumber evidence="4 12">2.5.1.47</ecNumber>
    </recommendedName>
</protein>
<reference evidence="14" key="1">
    <citation type="submission" date="2021-02" db="EMBL/GenBank/DDBJ databases">
        <title>Infant gut strain persistence is associated with maternal origin, phylogeny, and functional potential including surface adhesion and iron acquisition.</title>
        <authorList>
            <person name="Lou Y.C."/>
        </authorList>
    </citation>
    <scope>NUCLEOTIDE SEQUENCE</scope>
    <source>
        <strain evidence="14">L3_058_000G1_dasL3_058_000G1_concoct_72</strain>
    </source>
</reference>
<feature type="domain" description="Tryptophan synthase beta chain-like PALP" evidence="13">
    <location>
        <begin position="12"/>
        <end position="289"/>
    </location>
</feature>
<dbReference type="InterPro" id="IPR036052">
    <property type="entry name" value="TrpB-like_PALP_sf"/>
</dbReference>
<evidence type="ECO:0000256" key="6">
    <source>
        <dbReference type="ARBA" id="ARBA00022679"/>
    </source>
</evidence>
<dbReference type="AlphaFoldDB" id="A0A943L7U6"/>
<dbReference type="PROSITE" id="PS00165">
    <property type="entry name" value="DEHYDRATASE_SER_THR"/>
    <property type="match status" value="1"/>
</dbReference>
<keyword evidence="7 10" id="KW-0663">Pyridoxal phosphate</keyword>
<evidence type="ECO:0000256" key="7">
    <source>
        <dbReference type="ARBA" id="ARBA00022898"/>
    </source>
</evidence>
<dbReference type="InterPro" id="IPR000634">
    <property type="entry name" value="Ser/Thr_deHydtase_PyrdxlP-BS"/>
</dbReference>
<dbReference type="InterPro" id="IPR050214">
    <property type="entry name" value="Cys_Synth/Cystath_Beta-Synth"/>
</dbReference>
<dbReference type="NCBIfam" id="TIGR01136">
    <property type="entry name" value="cysKM"/>
    <property type="match status" value="1"/>
</dbReference>
<keyword evidence="6 12" id="KW-0808">Transferase</keyword>
<feature type="modified residue" description="N6-(pyridoxal phosphate)lysine" evidence="11">
    <location>
        <position position="45"/>
    </location>
</feature>
<dbReference type="SUPFAM" id="SSF53686">
    <property type="entry name" value="Tryptophan synthase beta subunit-like PLP-dependent enzymes"/>
    <property type="match status" value="1"/>
</dbReference>
<evidence type="ECO:0000313" key="14">
    <source>
        <dbReference type="EMBL" id="MBS5964253.1"/>
    </source>
</evidence>
<evidence type="ECO:0000256" key="2">
    <source>
        <dbReference type="ARBA" id="ARBA00004962"/>
    </source>
</evidence>
<dbReference type="Gene3D" id="3.40.50.1100">
    <property type="match status" value="2"/>
</dbReference>
<dbReference type="FunFam" id="3.40.50.1100:FF:000006">
    <property type="entry name" value="Cysteine synthase"/>
    <property type="match status" value="1"/>
</dbReference>
<accession>A0A943L7U6</accession>
<gene>
    <name evidence="14" type="primary">cysK</name>
    <name evidence="14" type="ORF">KIA07_01105</name>
</gene>
<feature type="binding site" evidence="10">
    <location>
        <position position="264"/>
    </location>
    <ligand>
        <name>pyridoxal 5'-phosphate</name>
        <dbReference type="ChEBI" id="CHEBI:597326"/>
    </ligand>
</feature>
<proteinExistence type="inferred from homology"/>
<evidence type="ECO:0000256" key="12">
    <source>
        <dbReference type="RuleBase" id="RU003985"/>
    </source>
</evidence>
<evidence type="ECO:0000256" key="11">
    <source>
        <dbReference type="PIRSR" id="PIRSR605856-51"/>
    </source>
</evidence>
<evidence type="ECO:0000256" key="9">
    <source>
        <dbReference type="ARBA" id="ARBA00047931"/>
    </source>
</evidence>
<dbReference type="CDD" id="cd01561">
    <property type="entry name" value="CBS_like"/>
    <property type="match status" value="1"/>
</dbReference>
<keyword evidence="5 12" id="KW-0028">Amino-acid biosynthesis</keyword>
<sequence>METKERKMKNILDTIGNTRLVRLKNIGNGNIYVKVEKENATGSIKDRAALEMIRGAIDDGSLKPGMKIVEPTSGNTGIAIAMIGKTLGYEVTIVMPESMSIERRKLMQAYGATIILTGEGGMQAAVDKAKELEATDEYFMPNQFANPYNTLAHEKYTGPEIYSELPEVKGFIAGVGTGGTVSGVGHFLKEKNENVAVWAIEPAESALLSTGKAGGHKIQGIGANFVPEILDREMLDEVITVKGDDALDMARRLAKEEGLLVGISSGANVFGALKMLEKVDGPIVTVLPDTGERYLSTELFENEAN</sequence>
<evidence type="ECO:0000256" key="10">
    <source>
        <dbReference type="PIRSR" id="PIRSR605856-50"/>
    </source>
</evidence>
<name>A0A943L7U6_FINMA</name>
<feature type="binding site" evidence="10">
    <location>
        <position position="75"/>
    </location>
    <ligand>
        <name>pyridoxal 5'-phosphate</name>
        <dbReference type="ChEBI" id="CHEBI:597326"/>
    </ligand>
</feature>
<evidence type="ECO:0000256" key="1">
    <source>
        <dbReference type="ARBA" id="ARBA00001933"/>
    </source>
</evidence>
<dbReference type="Proteomes" id="UP000730862">
    <property type="component" value="Unassembled WGS sequence"/>
</dbReference>
<dbReference type="InterPro" id="IPR001216">
    <property type="entry name" value="P-phosphate_BS"/>
</dbReference>
<comment type="pathway">
    <text evidence="2">Amino-acid biosynthesis; L-cysteine biosynthesis; L-cysteine from L-serine: step 2/2.</text>
</comment>
<evidence type="ECO:0000313" key="15">
    <source>
        <dbReference type="Proteomes" id="UP000730862"/>
    </source>
</evidence>
<comment type="similarity">
    <text evidence="3 12">Belongs to the cysteine synthase/cystathionine beta-synthase family.</text>
</comment>
<comment type="caution">
    <text evidence="14">The sequence shown here is derived from an EMBL/GenBank/DDBJ whole genome shotgun (WGS) entry which is preliminary data.</text>
</comment>
<organism evidence="14 15">
    <name type="scientific">Finegoldia magna</name>
    <name type="common">Peptostreptococcus magnus</name>
    <dbReference type="NCBI Taxonomy" id="1260"/>
    <lineage>
        <taxon>Bacteria</taxon>
        <taxon>Bacillati</taxon>
        <taxon>Bacillota</taxon>
        <taxon>Tissierellia</taxon>
        <taxon>Tissierellales</taxon>
        <taxon>Peptoniphilaceae</taxon>
        <taxon>Finegoldia</taxon>
    </lineage>
</organism>
<evidence type="ECO:0000259" key="13">
    <source>
        <dbReference type="Pfam" id="PF00291"/>
    </source>
</evidence>
<dbReference type="EMBL" id="JAHAIK010000002">
    <property type="protein sequence ID" value="MBS5964253.1"/>
    <property type="molecule type" value="Genomic_DNA"/>
</dbReference>
<dbReference type="Pfam" id="PF00291">
    <property type="entry name" value="PALP"/>
    <property type="match status" value="1"/>
</dbReference>
<dbReference type="InterPro" id="IPR001926">
    <property type="entry name" value="TrpB-like_PALP"/>
</dbReference>
<dbReference type="PROSITE" id="PS00901">
    <property type="entry name" value="CYS_SYNTHASE"/>
    <property type="match status" value="1"/>
</dbReference>
<dbReference type="InterPro" id="IPR005859">
    <property type="entry name" value="CysK"/>
</dbReference>
<evidence type="ECO:0000256" key="5">
    <source>
        <dbReference type="ARBA" id="ARBA00022605"/>
    </source>
</evidence>
<dbReference type="GO" id="GO:0004124">
    <property type="term" value="F:cysteine synthase activity"/>
    <property type="evidence" value="ECO:0007669"/>
    <property type="project" value="UniProtKB-UniRule"/>
</dbReference>
<comment type="cofactor">
    <cofactor evidence="1 10 12">
        <name>pyridoxal 5'-phosphate</name>
        <dbReference type="ChEBI" id="CHEBI:597326"/>
    </cofactor>
</comment>
<keyword evidence="8 12" id="KW-0198">Cysteine biosynthesis</keyword>
<dbReference type="EC" id="2.5.1.47" evidence="4 12"/>
<dbReference type="GO" id="GO:0006535">
    <property type="term" value="P:cysteine biosynthetic process from serine"/>
    <property type="evidence" value="ECO:0007669"/>
    <property type="project" value="UniProtKB-UniRule"/>
</dbReference>
<feature type="binding site" evidence="10">
    <location>
        <begin position="176"/>
        <end position="180"/>
    </location>
    <ligand>
        <name>pyridoxal 5'-phosphate</name>
        <dbReference type="ChEBI" id="CHEBI:597326"/>
    </ligand>
</feature>
<dbReference type="NCBIfam" id="TIGR01139">
    <property type="entry name" value="cysK"/>
    <property type="match status" value="1"/>
</dbReference>
<evidence type="ECO:0000256" key="8">
    <source>
        <dbReference type="ARBA" id="ARBA00023192"/>
    </source>
</evidence>
<evidence type="ECO:0000256" key="3">
    <source>
        <dbReference type="ARBA" id="ARBA00007103"/>
    </source>
</evidence>
<evidence type="ECO:0000256" key="4">
    <source>
        <dbReference type="ARBA" id="ARBA00012681"/>
    </source>
</evidence>